<keyword evidence="1" id="KW-1133">Transmembrane helix</keyword>
<organism evidence="2 3">
    <name type="scientific">Clostridium saudiense</name>
    <dbReference type="NCBI Taxonomy" id="1414720"/>
    <lineage>
        <taxon>Bacteria</taxon>
        <taxon>Bacillati</taxon>
        <taxon>Bacillota</taxon>
        <taxon>Clostridia</taxon>
        <taxon>Eubacteriales</taxon>
        <taxon>Clostridiaceae</taxon>
        <taxon>Clostridium</taxon>
    </lineage>
</organism>
<proteinExistence type="predicted"/>
<sequence length="145" mass="16820">MEEFYEQYNGKDYGYFQSIMNSIEYASLILVAVYILGFRTLLIGSFVFLIYVGIVYFNRKKFVAYEYELTLDSLVISKVMTEKRRKKLLEFNLSDVECVSKTKRNEKKCPVINAYIKEKENNTSFNPLAFPLKVSASAAQFASFS</sequence>
<name>A0ABS2FJD1_9CLOT</name>
<gene>
    <name evidence="2" type="ORF">H6A19_12270</name>
</gene>
<accession>A0ABS2FJD1</accession>
<keyword evidence="1" id="KW-0812">Transmembrane</keyword>
<dbReference type="RefSeq" id="WP_204572466.1">
    <property type="nucleotide sequence ID" value="NZ_JACJLL010000084.1"/>
</dbReference>
<protein>
    <submittedName>
        <fullName evidence="2">Uncharacterized protein</fullName>
    </submittedName>
</protein>
<feature type="non-terminal residue" evidence="2">
    <location>
        <position position="145"/>
    </location>
</feature>
<keyword evidence="1" id="KW-0472">Membrane</keyword>
<dbReference type="EMBL" id="JACJLL010000084">
    <property type="protein sequence ID" value="MBM6820102.1"/>
    <property type="molecule type" value="Genomic_DNA"/>
</dbReference>
<evidence type="ECO:0000313" key="2">
    <source>
        <dbReference type="EMBL" id="MBM6820102.1"/>
    </source>
</evidence>
<keyword evidence="3" id="KW-1185">Reference proteome</keyword>
<reference evidence="2 3" key="1">
    <citation type="journal article" date="2021" name="Sci. Rep.">
        <title>The distribution of antibiotic resistance genes in chicken gut microbiota commensals.</title>
        <authorList>
            <person name="Juricova H."/>
            <person name="Matiasovicova J."/>
            <person name="Kubasova T."/>
            <person name="Cejkova D."/>
            <person name="Rychlik I."/>
        </authorList>
    </citation>
    <scope>NUCLEOTIDE SEQUENCE [LARGE SCALE GENOMIC DNA]</scope>
    <source>
        <strain evidence="2 3">An435</strain>
    </source>
</reference>
<evidence type="ECO:0000313" key="3">
    <source>
        <dbReference type="Proteomes" id="UP000767334"/>
    </source>
</evidence>
<dbReference type="Proteomes" id="UP000767334">
    <property type="component" value="Unassembled WGS sequence"/>
</dbReference>
<comment type="caution">
    <text evidence="2">The sequence shown here is derived from an EMBL/GenBank/DDBJ whole genome shotgun (WGS) entry which is preliminary data.</text>
</comment>
<feature type="transmembrane region" description="Helical" evidence="1">
    <location>
        <begin position="25"/>
        <end position="52"/>
    </location>
</feature>
<evidence type="ECO:0000256" key="1">
    <source>
        <dbReference type="SAM" id="Phobius"/>
    </source>
</evidence>